<dbReference type="SUPFAM" id="SSF81296">
    <property type="entry name" value="E set domains"/>
    <property type="match status" value="1"/>
</dbReference>
<dbReference type="Gene3D" id="2.120.10.30">
    <property type="entry name" value="TolB, C-terminal domain"/>
    <property type="match status" value="1"/>
</dbReference>
<feature type="region of interest" description="Disordered" evidence="1">
    <location>
        <begin position="480"/>
        <end position="500"/>
    </location>
</feature>
<accession>A0A412GRG4</accession>
<evidence type="ECO:0000313" key="3">
    <source>
        <dbReference type="EMBL" id="RGR97385.1"/>
    </source>
</evidence>
<comment type="caution">
    <text evidence="3">The sequence shown here is derived from an EMBL/GenBank/DDBJ whole genome shotgun (WGS) entry which is preliminary data.</text>
</comment>
<sequence>MKNLMHVKHGGIYWILSFILGLSACKDSISEEGNIPYDPSLPVAITGFTPDSGAVKTQMVIEGENFGTDTSLVKVFIGGKKAVLISAKSNFIYCMVPAKSYEGTVSVTVGDQTATASEKFHYNREMMVSTLYGKVRDDGKYDVVDGAFDESFINYYGVQEPTWFSFNPNDSTELYMSQDNGKPIRIFDLDEKVVRTGLTTGEAGIGRMRTLSWTADGDTLIVASDDGGGGDNDKDRKSAIYVTKNGNGEFRNAGVLAAGRQCNGVAIHPVNHEMYYNNFSKGVLYRFDYHKWGVGPENCMAHREYITTIQDNEWEFNIVIHPSGDYAYLVVINRHYIMRMNYDKAKKTFGVPYLIAGGVGQSAWVDGVGANARLNSPYQGVFVKNPEYVKANKSDVYDFYFTDSGNHCVRVLTPEGVVTTYAGRGSANLNNEARGYVDGTLRGEARFNNPRGLAYDEQNNVFYVGDMDNHIIRKIAMEDEDSAHESDEEEISAENTVSNK</sequence>
<dbReference type="RefSeq" id="WP_118484110.1">
    <property type="nucleotide sequence ID" value="NZ_CAUFRG010000026.1"/>
</dbReference>
<evidence type="ECO:0000256" key="1">
    <source>
        <dbReference type="SAM" id="MobiDB-lite"/>
    </source>
</evidence>
<dbReference type="GO" id="GO:0003677">
    <property type="term" value="F:DNA binding"/>
    <property type="evidence" value="ECO:0007669"/>
    <property type="project" value="UniProtKB-KW"/>
</dbReference>
<dbReference type="SUPFAM" id="SSF75011">
    <property type="entry name" value="3-carboxy-cis,cis-mucoante lactonizing enzyme"/>
    <property type="match status" value="1"/>
</dbReference>
<dbReference type="Pfam" id="PF01833">
    <property type="entry name" value="TIG"/>
    <property type="match status" value="1"/>
</dbReference>
<dbReference type="PANTHER" id="PTHR13833:SF71">
    <property type="entry name" value="NHL DOMAIN-CONTAINING PROTEIN"/>
    <property type="match status" value="1"/>
</dbReference>
<evidence type="ECO:0000259" key="2">
    <source>
        <dbReference type="Pfam" id="PF01833"/>
    </source>
</evidence>
<dbReference type="Proteomes" id="UP000285864">
    <property type="component" value="Unassembled WGS sequence"/>
</dbReference>
<name>A0A412GRG4_9BACT</name>
<dbReference type="InterPro" id="IPR002909">
    <property type="entry name" value="IPT_dom"/>
</dbReference>
<gene>
    <name evidence="3" type="ORF">DWY20_06960</name>
</gene>
<feature type="domain" description="IPT/TIG" evidence="2">
    <location>
        <begin position="45"/>
        <end position="122"/>
    </location>
</feature>
<dbReference type="InterPro" id="IPR011042">
    <property type="entry name" value="6-blade_b-propeller_TolB-like"/>
</dbReference>
<dbReference type="InterPro" id="IPR013783">
    <property type="entry name" value="Ig-like_fold"/>
</dbReference>
<proteinExistence type="predicted"/>
<keyword evidence="3" id="KW-0238">DNA-binding</keyword>
<keyword evidence="4" id="KW-1185">Reference proteome</keyword>
<evidence type="ECO:0000313" key="4">
    <source>
        <dbReference type="Proteomes" id="UP000285864"/>
    </source>
</evidence>
<reference evidence="3 4" key="1">
    <citation type="submission" date="2018-08" db="EMBL/GenBank/DDBJ databases">
        <title>A genome reference for cultivated species of the human gut microbiota.</title>
        <authorList>
            <person name="Zou Y."/>
            <person name="Xue W."/>
            <person name="Luo G."/>
        </authorList>
    </citation>
    <scope>NUCLEOTIDE SEQUENCE [LARGE SCALE GENOMIC DNA]</scope>
    <source>
        <strain evidence="3 4">AF24-2</strain>
    </source>
</reference>
<dbReference type="Gene3D" id="2.60.40.10">
    <property type="entry name" value="Immunoglobulins"/>
    <property type="match status" value="1"/>
</dbReference>
<organism evidence="3 4">
    <name type="scientific">Phocaeicola coprocola</name>
    <dbReference type="NCBI Taxonomy" id="310298"/>
    <lineage>
        <taxon>Bacteria</taxon>
        <taxon>Pseudomonadati</taxon>
        <taxon>Bacteroidota</taxon>
        <taxon>Bacteroidia</taxon>
        <taxon>Bacteroidales</taxon>
        <taxon>Bacteroidaceae</taxon>
        <taxon>Phocaeicola</taxon>
    </lineage>
</organism>
<dbReference type="PANTHER" id="PTHR13833">
    <property type="match status" value="1"/>
</dbReference>
<dbReference type="InterPro" id="IPR014756">
    <property type="entry name" value="Ig_E-set"/>
</dbReference>
<dbReference type="EMBL" id="QRUU01000023">
    <property type="protein sequence ID" value="RGR97385.1"/>
    <property type="molecule type" value="Genomic_DNA"/>
</dbReference>
<dbReference type="AlphaFoldDB" id="A0A412GRG4"/>
<dbReference type="PROSITE" id="PS51257">
    <property type="entry name" value="PROKAR_LIPOPROTEIN"/>
    <property type="match status" value="1"/>
</dbReference>
<dbReference type="CDD" id="cd00603">
    <property type="entry name" value="IPT_PCSR"/>
    <property type="match status" value="1"/>
</dbReference>
<feature type="compositionally biased region" description="Acidic residues" evidence="1">
    <location>
        <begin position="480"/>
        <end position="492"/>
    </location>
</feature>
<protein>
    <submittedName>
        <fullName evidence="3">DNA-binding protein</fullName>
    </submittedName>
</protein>